<keyword evidence="1" id="KW-0812">Transmembrane</keyword>
<evidence type="ECO:0000313" key="2">
    <source>
        <dbReference type="EMBL" id="SDP56283.1"/>
    </source>
</evidence>
<sequence length="67" mass="7275">MLKYQFEYIWARLGEKGQGVVEYALILAFVVALVVFALGENTAIGQAVRDLFGDTAGAINNANPNNE</sequence>
<name>A0A1H0TQT2_SELRU</name>
<evidence type="ECO:0000313" key="3">
    <source>
        <dbReference type="Proteomes" id="UP000182412"/>
    </source>
</evidence>
<dbReference type="RefSeq" id="WP_074572926.1">
    <property type="nucleotide sequence ID" value="NZ_FNJQ01000025.1"/>
</dbReference>
<gene>
    <name evidence="2" type="ORF">SAMN05216366_12539</name>
</gene>
<proteinExistence type="predicted"/>
<accession>A0A1H0TQT2</accession>
<dbReference type="Proteomes" id="UP000182412">
    <property type="component" value="Unassembled WGS sequence"/>
</dbReference>
<keyword evidence="1" id="KW-1133">Transmembrane helix</keyword>
<reference evidence="2 3" key="1">
    <citation type="submission" date="2016-10" db="EMBL/GenBank/DDBJ databases">
        <authorList>
            <person name="de Groot N.N."/>
        </authorList>
    </citation>
    <scope>NUCLEOTIDE SEQUENCE [LARGE SCALE GENOMIC DNA]</scope>
    <source>
        <strain evidence="2 3">S137</strain>
    </source>
</reference>
<evidence type="ECO:0000256" key="1">
    <source>
        <dbReference type="SAM" id="Phobius"/>
    </source>
</evidence>
<dbReference type="AlphaFoldDB" id="A0A1H0TQT2"/>
<feature type="transmembrane region" description="Helical" evidence="1">
    <location>
        <begin position="20"/>
        <end position="39"/>
    </location>
</feature>
<dbReference type="EMBL" id="FNJQ01000025">
    <property type="protein sequence ID" value="SDP56283.1"/>
    <property type="molecule type" value="Genomic_DNA"/>
</dbReference>
<keyword evidence="1" id="KW-0472">Membrane</keyword>
<organism evidence="2 3">
    <name type="scientific">Selenomonas ruminantium</name>
    <dbReference type="NCBI Taxonomy" id="971"/>
    <lineage>
        <taxon>Bacteria</taxon>
        <taxon>Bacillati</taxon>
        <taxon>Bacillota</taxon>
        <taxon>Negativicutes</taxon>
        <taxon>Selenomonadales</taxon>
        <taxon>Selenomonadaceae</taxon>
        <taxon>Selenomonas</taxon>
    </lineage>
</organism>
<protein>
    <submittedName>
        <fullName evidence="2">Pilus assembly protein Flp/PilA</fullName>
    </submittedName>
</protein>